<proteinExistence type="predicted"/>
<dbReference type="Proteomes" id="UP001148737">
    <property type="component" value="Unassembled WGS sequence"/>
</dbReference>
<comment type="caution">
    <text evidence="1">The sequence shown here is derived from an EMBL/GenBank/DDBJ whole genome shotgun (WGS) entry which is preliminary data.</text>
</comment>
<reference evidence="1" key="1">
    <citation type="submission" date="2022-07" db="EMBL/GenBank/DDBJ databases">
        <title>Genome Sequence of Lecanicillium saksenae.</title>
        <authorList>
            <person name="Buettner E."/>
        </authorList>
    </citation>
    <scope>NUCLEOTIDE SEQUENCE</scope>
    <source>
        <strain evidence="1">VT-O1</strain>
    </source>
</reference>
<gene>
    <name evidence="1" type="ORF">NLG97_g1581</name>
</gene>
<protein>
    <submittedName>
        <fullName evidence="1">Uncharacterized protein</fullName>
    </submittedName>
</protein>
<name>A0ACC1R613_9HYPO</name>
<dbReference type="EMBL" id="JANAKD010000085">
    <property type="protein sequence ID" value="KAJ3497850.1"/>
    <property type="molecule type" value="Genomic_DNA"/>
</dbReference>
<organism evidence="1 2">
    <name type="scientific">Lecanicillium saksenae</name>
    <dbReference type="NCBI Taxonomy" id="468837"/>
    <lineage>
        <taxon>Eukaryota</taxon>
        <taxon>Fungi</taxon>
        <taxon>Dikarya</taxon>
        <taxon>Ascomycota</taxon>
        <taxon>Pezizomycotina</taxon>
        <taxon>Sordariomycetes</taxon>
        <taxon>Hypocreomycetidae</taxon>
        <taxon>Hypocreales</taxon>
        <taxon>Cordycipitaceae</taxon>
        <taxon>Lecanicillium</taxon>
    </lineage>
</organism>
<accession>A0ACC1R613</accession>
<sequence length="318" mass="35934">MLPNLATWLGVFALLCVQVIAGGVAGGLERVHLWDAYELAWLWKGKKQAYLFPDFKLYKNLGSTPVVPGTDEDGKFTFKEFIENMDNRQPCNVEGPSDSRDAMTVAKELNDAGFNKDITGIRFNRGLESKKKSSGKSYYWVLHEEVASMVKAIGADAAFTAERAKNPELDAKVSGKIARMKDLTKMIESIRTDDFGNWLKDDLIRARDATIDNKVKGRKPIPNPGLGIPESDLKMDEITNEYDGTKYQRVNLEETIKSMKESDPKGKQLRKDLKEFVKNYGDDKFKLSSKDLQFTDASKTHFQTLSLWKAMKIKFHAC</sequence>
<keyword evidence="2" id="KW-1185">Reference proteome</keyword>
<evidence type="ECO:0000313" key="2">
    <source>
        <dbReference type="Proteomes" id="UP001148737"/>
    </source>
</evidence>
<evidence type="ECO:0000313" key="1">
    <source>
        <dbReference type="EMBL" id="KAJ3497850.1"/>
    </source>
</evidence>